<dbReference type="EMBL" id="CP009247">
    <property type="protein sequence ID" value="APT88472.1"/>
    <property type="molecule type" value="Genomic_DNA"/>
</dbReference>
<feature type="transmembrane region" description="Helical" evidence="5">
    <location>
        <begin position="264"/>
        <end position="288"/>
    </location>
</feature>
<feature type="transmembrane region" description="Helical" evidence="5">
    <location>
        <begin position="224"/>
        <end position="252"/>
    </location>
</feature>
<feature type="domain" description="ABC-2 type transporter transmembrane" evidence="6">
    <location>
        <begin position="30"/>
        <end position="370"/>
    </location>
</feature>
<organism evidence="7 8">
    <name type="scientific">Corynebacterium frankenforstense DSM 45800</name>
    <dbReference type="NCBI Taxonomy" id="1437875"/>
    <lineage>
        <taxon>Bacteria</taxon>
        <taxon>Bacillati</taxon>
        <taxon>Actinomycetota</taxon>
        <taxon>Actinomycetes</taxon>
        <taxon>Mycobacteriales</taxon>
        <taxon>Corynebacteriaceae</taxon>
        <taxon>Corynebacterium</taxon>
    </lineage>
</organism>
<evidence type="ECO:0000256" key="1">
    <source>
        <dbReference type="ARBA" id="ARBA00004141"/>
    </source>
</evidence>
<keyword evidence="3 5" id="KW-1133">Transmembrane helix</keyword>
<feature type="transmembrane region" description="Helical" evidence="5">
    <location>
        <begin position="172"/>
        <end position="195"/>
    </location>
</feature>
<dbReference type="PANTHER" id="PTHR43471">
    <property type="entry name" value="ABC TRANSPORTER PERMEASE"/>
    <property type="match status" value="1"/>
</dbReference>
<evidence type="ECO:0000256" key="4">
    <source>
        <dbReference type="ARBA" id="ARBA00023136"/>
    </source>
</evidence>
<evidence type="ECO:0000313" key="8">
    <source>
        <dbReference type="Proteomes" id="UP000185434"/>
    </source>
</evidence>
<dbReference type="GO" id="GO:0140359">
    <property type="term" value="F:ABC-type transporter activity"/>
    <property type="evidence" value="ECO:0007669"/>
    <property type="project" value="InterPro"/>
</dbReference>
<evidence type="ECO:0000313" key="7">
    <source>
        <dbReference type="EMBL" id="APT88472.1"/>
    </source>
</evidence>
<accession>A0A1L7CRL3</accession>
<keyword evidence="4 5" id="KW-0472">Membrane</keyword>
<dbReference type="Pfam" id="PF12698">
    <property type="entry name" value="ABC2_membrane_3"/>
    <property type="match status" value="1"/>
</dbReference>
<gene>
    <name evidence="7" type="ORF">CFRA_03360</name>
</gene>
<feature type="transmembrane region" description="Helical" evidence="5">
    <location>
        <begin position="300"/>
        <end position="318"/>
    </location>
</feature>
<dbReference type="PANTHER" id="PTHR43471:SF3">
    <property type="entry name" value="ABC TRANSPORTER PERMEASE PROTEIN NATB"/>
    <property type="match status" value="1"/>
</dbReference>
<sequence length="392" mass="40496">MSYSPMNAVTTVAAREVRTTMRSKAILISLAVILVVTVAGIGFGAWFMNSSDGDTVDVAVTGEVEPDAFAAADEDVNASAAADRDAAAAAVEDGEVDAAFVLNPDGSGELIAEGTPPAGLSQTASAFLEQHALGQALEASGADQQAFAQAFQPGALEVTDVDADALGTDPSMLVTVMLGVVVIIFLVFLFAGILGGRVTEEKASRIVEIMLATVRPIELLAGKLLGNLIVGVIGAVLFLAAGGVALAVTGLAEDFDFDWSVLPMLIVCFILGMLFFGSLYAAAGSLVARSEDIQSTQMPIMLLMYVAIFAPTFGLNNLDSTLMQVLSWIPPSSLTVAPLQLAAGNWSGWQVAASLAVSAVVTAGILALVARIYRNAILRNGQKVSWTAAIKG</sequence>
<dbReference type="OrthoDB" id="3268959at2"/>
<dbReference type="GO" id="GO:0016020">
    <property type="term" value="C:membrane"/>
    <property type="evidence" value="ECO:0007669"/>
    <property type="project" value="UniProtKB-SubCell"/>
</dbReference>
<protein>
    <recommendedName>
        <fullName evidence="6">ABC-2 type transporter transmembrane domain-containing protein</fullName>
    </recommendedName>
</protein>
<dbReference type="AlphaFoldDB" id="A0A1L7CRL3"/>
<dbReference type="KEGG" id="cfk:CFRA_03360"/>
<keyword evidence="2 5" id="KW-0812">Transmembrane</keyword>
<reference evidence="7 8" key="1">
    <citation type="submission" date="2014-08" db="EMBL/GenBank/DDBJ databases">
        <title>Complete genome sequence of Corynebacterium frankenforstense ST18(T) (=DSM 45800(T)), isolated from raw cow milk.</title>
        <authorList>
            <person name="Ruckert C."/>
            <person name="Albersmeier A."/>
            <person name="Winkler A."/>
            <person name="Lipski A."/>
            <person name="Kalinowski J."/>
        </authorList>
    </citation>
    <scope>NUCLEOTIDE SEQUENCE [LARGE SCALE GENOMIC DNA]</scope>
    <source>
        <strain evidence="7 8">ST18</strain>
    </source>
</reference>
<evidence type="ECO:0000259" key="6">
    <source>
        <dbReference type="Pfam" id="PF12698"/>
    </source>
</evidence>
<dbReference type="RefSeq" id="WP_075663447.1">
    <property type="nucleotide sequence ID" value="NZ_CP009247.1"/>
</dbReference>
<dbReference type="Proteomes" id="UP000185434">
    <property type="component" value="Chromosome"/>
</dbReference>
<feature type="transmembrane region" description="Helical" evidence="5">
    <location>
        <begin position="25"/>
        <end position="48"/>
    </location>
</feature>
<comment type="subcellular location">
    <subcellularLocation>
        <location evidence="1">Membrane</location>
        <topology evidence="1">Multi-pass membrane protein</topology>
    </subcellularLocation>
</comment>
<keyword evidence="8" id="KW-1185">Reference proteome</keyword>
<evidence type="ECO:0000256" key="5">
    <source>
        <dbReference type="SAM" id="Phobius"/>
    </source>
</evidence>
<evidence type="ECO:0000256" key="3">
    <source>
        <dbReference type="ARBA" id="ARBA00022989"/>
    </source>
</evidence>
<evidence type="ECO:0000256" key="2">
    <source>
        <dbReference type="ARBA" id="ARBA00022692"/>
    </source>
</evidence>
<proteinExistence type="predicted"/>
<name>A0A1L7CRL3_9CORY</name>
<dbReference type="InterPro" id="IPR013525">
    <property type="entry name" value="ABC2_TM"/>
</dbReference>
<feature type="transmembrane region" description="Helical" evidence="5">
    <location>
        <begin position="351"/>
        <end position="373"/>
    </location>
</feature>